<gene>
    <name evidence="1" type="ORF">APX70_08157</name>
</gene>
<dbReference type="Proteomes" id="UP000282378">
    <property type="component" value="Unassembled WGS sequence"/>
</dbReference>
<dbReference type="AlphaFoldDB" id="A0A3M2X2E8"/>
<evidence type="ECO:0000313" key="1">
    <source>
        <dbReference type="EMBL" id="RML57960.1"/>
    </source>
</evidence>
<feature type="non-terminal residue" evidence="1">
    <location>
        <position position="1"/>
    </location>
</feature>
<name>A0A3M2X2E8_PSEYM</name>
<organism evidence="1 2">
    <name type="scientific">Pseudomonas syringae pv. maculicola</name>
    <dbReference type="NCBI Taxonomy" id="59511"/>
    <lineage>
        <taxon>Bacteria</taxon>
        <taxon>Pseudomonadati</taxon>
        <taxon>Pseudomonadota</taxon>
        <taxon>Gammaproteobacteria</taxon>
        <taxon>Pseudomonadales</taxon>
        <taxon>Pseudomonadaceae</taxon>
        <taxon>Pseudomonas</taxon>
    </lineage>
</organism>
<dbReference type="SUPFAM" id="SSF53850">
    <property type="entry name" value="Periplasmic binding protein-like II"/>
    <property type="match status" value="1"/>
</dbReference>
<protein>
    <submittedName>
        <fullName evidence="1">ABC transporter, periplasmic substrate-binding protein</fullName>
    </submittedName>
</protein>
<comment type="caution">
    <text evidence="1">The sequence shown here is derived from an EMBL/GenBank/DDBJ whole genome shotgun (WGS) entry which is preliminary data.</text>
</comment>
<evidence type="ECO:0000313" key="2">
    <source>
        <dbReference type="Proteomes" id="UP000282378"/>
    </source>
</evidence>
<proteinExistence type="predicted"/>
<accession>A0A3M2X2E8</accession>
<feature type="non-terminal residue" evidence="1">
    <location>
        <position position="137"/>
    </location>
</feature>
<reference evidence="1 2" key="1">
    <citation type="submission" date="2018-08" db="EMBL/GenBank/DDBJ databases">
        <title>Recombination of ecologically and evolutionarily significant loci maintains genetic cohesion in the Pseudomonas syringae species complex.</title>
        <authorList>
            <person name="Dillon M."/>
            <person name="Thakur S."/>
            <person name="Almeida R.N.D."/>
            <person name="Weir B.S."/>
            <person name="Guttman D.S."/>
        </authorList>
    </citation>
    <scope>NUCLEOTIDE SEQUENCE [LARGE SCALE GENOMIC DNA]</scope>
    <source>
        <strain evidence="1 2">88_10</strain>
    </source>
</reference>
<dbReference type="EMBL" id="RBNL01003115">
    <property type="protein sequence ID" value="RML57960.1"/>
    <property type="molecule type" value="Genomic_DNA"/>
</dbReference>
<sequence>PQPSGSILHTSAFRLSSTIWYRPYLHSVAINENSSDEYSSSTGTPKWRMAPSPKGPYWKEGMKLGYQDVGSWTFLKSSDEKKRLAAWLYAQFVTSKSVSLKKTIVGLTPIRESDINSKEMTALAPKLGGLVEFYRSP</sequence>
<dbReference type="Gene3D" id="3.40.190.10">
    <property type="entry name" value="Periplasmic binding protein-like II"/>
    <property type="match status" value="2"/>
</dbReference>